<dbReference type="PANTHER" id="PTHR42923">
    <property type="entry name" value="PROTOPORPHYRINOGEN OXIDASE"/>
    <property type="match status" value="1"/>
</dbReference>
<dbReference type="SUPFAM" id="SSF51905">
    <property type="entry name" value="FAD/NAD(P)-binding domain"/>
    <property type="match status" value="1"/>
</dbReference>
<dbReference type="PANTHER" id="PTHR42923:SF47">
    <property type="entry name" value="BLR3003 PROTEIN"/>
    <property type="match status" value="1"/>
</dbReference>
<proteinExistence type="predicted"/>
<dbReference type="AlphaFoldDB" id="A0A172WXJ5"/>
<sequence length="482" mass="51863">MTLTPTPPGQPADVVIVGAGIAGLSCAVHVADAGLRVVVLESSDVPGGRARSWADPATGFEVDIGPHVLLNKYANMQALLERLGTAHQIYWQTEELLTVLDRGKHLRFKVGGLPAPLHYVRNLPQVLRNVPLRHLLSNIRLGWRTMRSSPRELMALDDQNGRDYLLSAGVSPGFIDWFWASAAMAILNVPVEKCSAASLMRLLAQGLGHNDLAFGFPKVGLSDLYAWPAIRVLQRNGSEVRFGCAVNGLVRQGSNVTGVTLADGSSVEAPAVVLAVPPTAIESVLPRQHSLTTTAAGFEPSPYISCYLWFDRMLSDARFWARPWSPGCFNTDFYDLSNIRDGTAGPGSMLATNIIWSHRAAELSDREIIDATLAEIADFAPAARQANLIGTAVHHIPMSVPCATPGIETRRPAIHLEKGLFIAGDWVDTGLPFCMESATRAGALAAEKLLAERGITAKLALPTPVPGGLTKWLRRSDGPNGF</sequence>
<protein>
    <recommendedName>
        <fullName evidence="1">Amine oxidase domain-containing protein</fullName>
    </recommendedName>
</protein>
<dbReference type="Pfam" id="PF01593">
    <property type="entry name" value="Amino_oxidase"/>
    <property type="match status" value="1"/>
</dbReference>
<evidence type="ECO:0000259" key="1">
    <source>
        <dbReference type="Pfam" id="PF01593"/>
    </source>
</evidence>
<evidence type="ECO:0000313" key="3">
    <source>
        <dbReference type="Proteomes" id="UP000077787"/>
    </source>
</evidence>
<dbReference type="GO" id="GO:0016491">
    <property type="term" value="F:oxidoreductase activity"/>
    <property type="evidence" value="ECO:0007669"/>
    <property type="project" value="InterPro"/>
</dbReference>
<evidence type="ECO:0000313" key="2">
    <source>
        <dbReference type="EMBL" id="ANF28132.1"/>
    </source>
</evidence>
<dbReference type="PRINTS" id="PR00411">
    <property type="entry name" value="PNDRDTASEI"/>
</dbReference>
<name>A0A172WXJ5_STUST</name>
<gene>
    <name evidence="2" type="ORF">PS273GM_20965</name>
</gene>
<reference evidence="2 3" key="1">
    <citation type="submission" date="2016-05" db="EMBL/GenBank/DDBJ databases">
        <title>Genome sequence of Pseudomonas stutzeri 273 and identification of the exopolysaccharide biosynthesis locus.</title>
        <authorList>
            <person name="Wu S."/>
            <person name="Sun C."/>
        </authorList>
    </citation>
    <scope>NUCLEOTIDE SEQUENCE [LARGE SCALE GENOMIC DNA]</scope>
    <source>
        <strain evidence="2 3">273</strain>
    </source>
</reference>
<organism evidence="2 3">
    <name type="scientific">Stutzerimonas stutzeri</name>
    <name type="common">Pseudomonas stutzeri</name>
    <dbReference type="NCBI Taxonomy" id="316"/>
    <lineage>
        <taxon>Bacteria</taxon>
        <taxon>Pseudomonadati</taxon>
        <taxon>Pseudomonadota</taxon>
        <taxon>Gammaproteobacteria</taxon>
        <taxon>Pseudomonadales</taxon>
        <taxon>Pseudomonadaceae</taxon>
        <taxon>Stutzerimonas</taxon>
    </lineage>
</organism>
<dbReference type="InterPro" id="IPR050464">
    <property type="entry name" value="Zeta_carotene_desat/Oxidored"/>
</dbReference>
<accession>A0A172WXJ5</accession>
<dbReference type="Gene3D" id="3.50.50.60">
    <property type="entry name" value="FAD/NAD(P)-binding domain"/>
    <property type="match status" value="1"/>
</dbReference>
<feature type="domain" description="Amine oxidase" evidence="1">
    <location>
        <begin position="21"/>
        <end position="450"/>
    </location>
</feature>
<dbReference type="InterPro" id="IPR002937">
    <property type="entry name" value="Amino_oxidase"/>
</dbReference>
<dbReference type="InterPro" id="IPR036188">
    <property type="entry name" value="FAD/NAD-bd_sf"/>
</dbReference>
<dbReference type="Proteomes" id="UP000077787">
    <property type="component" value="Chromosome"/>
</dbReference>
<dbReference type="EMBL" id="CP015641">
    <property type="protein sequence ID" value="ANF28132.1"/>
    <property type="molecule type" value="Genomic_DNA"/>
</dbReference>